<dbReference type="PANTHER" id="PTHR22227">
    <property type="entry name" value="FAMILY WITH SEQUENCE SIMILARITY 122B ISOFORM X1"/>
    <property type="match status" value="1"/>
</dbReference>
<dbReference type="EMBL" id="CADEPM010000002">
    <property type="protein sequence ID" value="CAB3401011.1"/>
    <property type="molecule type" value="Genomic_DNA"/>
</dbReference>
<protein>
    <submittedName>
        <fullName evidence="3">Uncharacterized protein</fullName>
    </submittedName>
</protein>
<dbReference type="OrthoDB" id="10036177at2759"/>
<dbReference type="AlphaFoldDB" id="A0A8S1ESW7"/>
<dbReference type="GO" id="GO:0004865">
    <property type="term" value="F:protein serine/threonine phosphatase inhibitor activity"/>
    <property type="evidence" value="ECO:0007669"/>
    <property type="project" value="InterPro"/>
</dbReference>
<name>A0A8S1ESW7_9PELO</name>
<feature type="region of interest" description="Disordered" evidence="2">
    <location>
        <begin position="315"/>
        <end position="375"/>
    </location>
</feature>
<gene>
    <name evidence="3" type="ORF">CBOVIS_LOCUS3823</name>
</gene>
<keyword evidence="4" id="KW-1185">Reference proteome</keyword>
<evidence type="ECO:0000313" key="4">
    <source>
        <dbReference type="Proteomes" id="UP000494206"/>
    </source>
</evidence>
<evidence type="ECO:0000256" key="2">
    <source>
        <dbReference type="SAM" id="MobiDB-lite"/>
    </source>
</evidence>
<comment type="caution">
    <text evidence="3">The sequence shown here is derived from an EMBL/GenBank/DDBJ whole genome shotgun (WGS) entry which is preliminary data.</text>
</comment>
<dbReference type="InterPro" id="IPR026716">
    <property type="entry name" value="PBIR1/2/3"/>
</dbReference>
<evidence type="ECO:0000313" key="3">
    <source>
        <dbReference type="EMBL" id="CAB3401011.1"/>
    </source>
</evidence>
<feature type="compositionally biased region" description="Polar residues" evidence="2">
    <location>
        <begin position="22"/>
        <end position="89"/>
    </location>
</feature>
<accession>A0A8S1ESW7</accession>
<dbReference type="PANTHER" id="PTHR22227:SF6">
    <property type="entry name" value="FAMILY WITH SEQUENCE SIMILARITY 122B ISOFORM X1"/>
    <property type="match status" value="1"/>
</dbReference>
<feature type="compositionally biased region" description="Low complexity" evidence="2">
    <location>
        <begin position="1"/>
        <end position="12"/>
    </location>
</feature>
<proteinExistence type="inferred from homology"/>
<feature type="region of interest" description="Disordered" evidence="2">
    <location>
        <begin position="1"/>
        <end position="115"/>
    </location>
</feature>
<comment type="similarity">
    <text evidence="1">Belongs to the FAM122 family.</text>
</comment>
<organism evidence="3 4">
    <name type="scientific">Caenorhabditis bovis</name>
    <dbReference type="NCBI Taxonomy" id="2654633"/>
    <lineage>
        <taxon>Eukaryota</taxon>
        <taxon>Metazoa</taxon>
        <taxon>Ecdysozoa</taxon>
        <taxon>Nematoda</taxon>
        <taxon>Chromadorea</taxon>
        <taxon>Rhabditida</taxon>
        <taxon>Rhabditina</taxon>
        <taxon>Rhabditomorpha</taxon>
        <taxon>Rhabditoidea</taxon>
        <taxon>Rhabditidae</taxon>
        <taxon>Peloderinae</taxon>
        <taxon>Caenorhabditis</taxon>
    </lineage>
</organism>
<feature type="compositionally biased region" description="Basic and acidic residues" evidence="2">
    <location>
        <begin position="350"/>
        <end position="367"/>
    </location>
</feature>
<dbReference type="Proteomes" id="UP000494206">
    <property type="component" value="Unassembled WGS sequence"/>
</dbReference>
<sequence length="393" mass="43447">MDDTVSAAAVSADKNVMEEMPTVNSPATSISSLFSEQLDGTRNSPMATGHASPSLNFQRPEFLNTSVPDSETSSRSSYDGFTMKGTTAENIEKFKLRSKREKSSSGSDEDEECGDVVRKISSLSEEKFVGRAIDAPRGRIANIRRESNCSIDSEAAHEKMVKVSQQVSSGFDEFSLESERGSPSALDFRRRTPSFTCVGEPISVVTNAFIPHSCSPSPTRLPEAFKQCYSPSTQQIVRPNISYTPSPRGSPCQSPTRYAKSKILNFRSVSPISFGNRQPLKRKITGIEADMECKRSFIQRNNTSPLVHDKTYQSLNSFNSNTDHEFASPSVPHSPAPQPLDFGRNLTSHAVKDSEDKERNEQDKNDVDMDDDEEQAEKLLKRALSVPLPPDNF</sequence>
<evidence type="ECO:0000256" key="1">
    <source>
        <dbReference type="ARBA" id="ARBA00006725"/>
    </source>
</evidence>
<reference evidence="3 4" key="1">
    <citation type="submission" date="2020-04" db="EMBL/GenBank/DDBJ databases">
        <authorList>
            <person name="Laetsch R D."/>
            <person name="Stevens L."/>
            <person name="Kumar S."/>
            <person name="Blaxter L. M."/>
        </authorList>
    </citation>
    <scope>NUCLEOTIDE SEQUENCE [LARGE SCALE GENOMIC DNA]</scope>
</reference>